<dbReference type="InterPro" id="IPR021948">
    <property type="entry name" value="DUF3565"/>
</dbReference>
<dbReference type="Gene3D" id="2.60.120.10">
    <property type="entry name" value="Jelly Rolls"/>
    <property type="match status" value="1"/>
</dbReference>
<dbReference type="Pfam" id="PF12088">
    <property type="entry name" value="DUF3565"/>
    <property type="match status" value="1"/>
</dbReference>
<sequence>MKRPITGYTQDEEGHWVALLSCGHSQHVRHDPPMVSRPWAVDEKGRQAHLGSLLDCVRCERFELPAHFQSYRRTPVFTQDTVPAGLRKDHTTRAGTWGKIHVLEGQLRYRVDEWKVDTVVTQAAPGIVVPEVLHNVEPLGEARFFVEFYGAPEGG</sequence>
<feature type="domain" description="TehB/YeaR-like" evidence="1">
    <location>
        <begin position="72"/>
        <end position="146"/>
    </location>
</feature>
<accession>A0ABU8WE97</accession>
<proteinExistence type="predicted"/>
<evidence type="ECO:0000313" key="2">
    <source>
        <dbReference type="EMBL" id="MEJ8845835.1"/>
    </source>
</evidence>
<evidence type="ECO:0000259" key="1">
    <source>
        <dbReference type="Pfam" id="PF09313"/>
    </source>
</evidence>
<name>A0ABU8WE97_9BURK</name>
<organism evidence="2 3">
    <name type="scientific">Variovorax rhizosphaerae</name>
    <dbReference type="NCBI Taxonomy" id="1836200"/>
    <lineage>
        <taxon>Bacteria</taxon>
        <taxon>Pseudomonadati</taxon>
        <taxon>Pseudomonadota</taxon>
        <taxon>Betaproteobacteria</taxon>
        <taxon>Burkholderiales</taxon>
        <taxon>Comamonadaceae</taxon>
        <taxon>Variovorax</taxon>
    </lineage>
</organism>
<protein>
    <submittedName>
        <fullName evidence="2">DUF3565 domain-containing protein</fullName>
    </submittedName>
</protein>
<gene>
    <name evidence="2" type="ORF">WKW82_04220</name>
</gene>
<dbReference type="InterPro" id="IPR015392">
    <property type="entry name" value="TehB/YeaR-like_dom"/>
</dbReference>
<evidence type="ECO:0000313" key="3">
    <source>
        <dbReference type="Proteomes" id="UP001385892"/>
    </source>
</evidence>
<dbReference type="RefSeq" id="WP_340341002.1">
    <property type="nucleotide sequence ID" value="NZ_JBBKZT010000002.1"/>
</dbReference>
<dbReference type="EMBL" id="JBBKZT010000002">
    <property type="protein sequence ID" value="MEJ8845835.1"/>
    <property type="molecule type" value="Genomic_DNA"/>
</dbReference>
<dbReference type="SUPFAM" id="SSF51197">
    <property type="entry name" value="Clavaminate synthase-like"/>
    <property type="match status" value="1"/>
</dbReference>
<dbReference type="Proteomes" id="UP001385892">
    <property type="component" value="Unassembled WGS sequence"/>
</dbReference>
<dbReference type="InterPro" id="IPR014710">
    <property type="entry name" value="RmlC-like_jellyroll"/>
</dbReference>
<dbReference type="Pfam" id="PF09313">
    <property type="entry name" value="TehB-like"/>
    <property type="match status" value="1"/>
</dbReference>
<reference evidence="2 3" key="1">
    <citation type="submission" date="2024-03" db="EMBL/GenBank/DDBJ databases">
        <title>Novel species of the genus Variovorax.</title>
        <authorList>
            <person name="Liu Q."/>
            <person name="Xin Y.-H."/>
        </authorList>
    </citation>
    <scope>NUCLEOTIDE SEQUENCE [LARGE SCALE GENOMIC DNA]</scope>
    <source>
        <strain evidence="2 3">KACC 18900</strain>
    </source>
</reference>
<comment type="caution">
    <text evidence="2">The sequence shown here is derived from an EMBL/GenBank/DDBJ whole genome shotgun (WGS) entry which is preliminary data.</text>
</comment>
<keyword evidence="3" id="KW-1185">Reference proteome</keyword>